<accession>A0A915IWB5</accession>
<evidence type="ECO:0000259" key="12">
    <source>
        <dbReference type="PROSITE" id="PS51686"/>
    </source>
</evidence>
<dbReference type="GO" id="GO:0005730">
    <property type="term" value="C:nucleolus"/>
    <property type="evidence" value="ECO:0007669"/>
    <property type="project" value="UniProtKB-SubCell"/>
</dbReference>
<evidence type="ECO:0000256" key="11">
    <source>
        <dbReference type="SAM" id="MobiDB-lite"/>
    </source>
</evidence>
<dbReference type="GO" id="GO:0070475">
    <property type="term" value="P:rRNA base methylation"/>
    <property type="evidence" value="ECO:0007669"/>
    <property type="project" value="TreeGrafter"/>
</dbReference>
<name>A0A915IWB5_ROMCU</name>
<feature type="compositionally biased region" description="Basic and acidic residues" evidence="11">
    <location>
        <begin position="487"/>
        <end position="505"/>
    </location>
</feature>
<dbReference type="InterPro" id="IPR001678">
    <property type="entry name" value="MeTrfase_RsmB-F_NOP2_dom"/>
</dbReference>
<evidence type="ECO:0000256" key="6">
    <source>
        <dbReference type="ARBA" id="ARBA00022679"/>
    </source>
</evidence>
<feature type="domain" description="SAM-dependent MTase RsmB/NOP-type" evidence="12">
    <location>
        <begin position="155"/>
        <end position="443"/>
    </location>
</feature>
<dbReference type="InterPro" id="IPR023273">
    <property type="entry name" value="RCMT_NOP2"/>
</dbReference>
<feature type="region of interest" description="Disordered" evidence="11">
    <location>
        <begin position="446"/>
        <end position="520"/>
    </location>
</feature>
<evidence type="ECO:0000256" key="2">
    <source>
        <dbReference type="ARBA" id="ARBA00007494"/>
    </source>
</evidence>
<dbReference type="OMA" id="EPEENEF"/>
<keyword evidence="7 10" id="KW-0949">S-adenosyl-L-methionine</keyword>
<dbReference type="InterPro" id="IPR031341">
    <property type="entry name" value="Methyltr_RsmF_N"/>
</dbReference>
<dbReference type="NCBIfam" id="TIGR00446">
    <property type="entry name" value="nop2p"/>
    <property type="match status" value="1"/>
</dbReference>
<dbReference type="Pfam" id="PF01189">
    <property type="entry name" value="Methyltr_RsmB-F"/>
    <property type="match status" value="1"/>
</dbReference>
<dbReference type="WBParaSite" id="nRc.2.0.1.t18117-RA">
    <property type="protein sequence ID" value="nRc.2.0.1.t18117-RA"/>
    <property type="gene ID" value="nRc.2.0.1.g18117"/>
</dbReference>
<keyword evidence="8 10" id="KW-0694">RNA-binding</keyword>
<feature type="binding site" evidence="10">
    <location>
        <position position="298"/>
    </location>
    <ligand>
        <name>S-adenosyl-L-methionine</name>
        <dbReference type="ChEBI" id="CHEBI:59789"/>
    </ligand>
</feature>
<keyword evidence="9" id="KW-0539">Nucleus</keyword>
<sequence>MTVIQEKGDKLNLFDDDNEENLLQKDEYTSNEEEQSSHEDELPIEKKSKKLIRKHKKIEKESKEEFKTNVVVSKTEGDNDQNEEETSAPDLQIINDRIRETVAILQDFQHKRQGEKSRRDYIDVLKKDLKLYYGYNDFLLGKLMEIFTIQELLEFLEANEVPRPTTIRVNTLKARRRDLAQSLTNRGVNLDPIGKWTKVGLIVYNSQVPLGATPEYLAGHYILQGASSFLPVMALAPQENEKVLDLCAAPGGKTTYISALMKNTGTVVANEIKKDRAKAVIGNVHRLGVNNCVISCLDGRHFPKIFSNMFDRVLLDAPCSGTGVVYKDQSVKTSKDENDLLLCTKLQKELILAAIDCLDANSKTGGYLVYSTCSIMVEENECVIDYILKKRHVKVVETGLDFGVDGFTKFRQYRFHPSLKNCKRYYPQTHNMDGFFVCKLKKLSNEKPKPKGEDDSKELREDKGKASKKKSGVKRKRSAMNSNKQESNSEHTEKKSKIDEDLKATKEKRKIKKKLKQPKE</sequence>
<dbReference type="PROSITE" id="PS51686">
    <property type="entry name" value="SAM_MT_RSMB_NOP"/>
    <property type="match status" value="1"/>
</dbReference>
<feature type="compositionally biased region" description="Basic residues" evidence="11">
    <location>
        <begin position="466"/>
        <end position="478"/>
    </location>
</feature>
<dbReference type="Gene3D" id="3.30.70.1170">
    <property type="entry name" value="Sun protein, domain 3"/>
    <property type="match status" value="1"/>
</dbReference>
<dbReference type="Gene3D" id="3.40.50.150">
    <property type="entry name" value="Vaccinia Virus protein VP39"/>
    <property type="match status" value="1"/>
</dbReference>
<dbReference type="InterPro" id="IPR018314">
    <property type="entry name" value="RsmB/NOL1/NOP2-like_CS"/>
</dbReference>
<keyword evidence="3" id="KW-0963">Cytoplasm</keyword>
<dbReference type="PROSITE" id="PS01153">
    <property type="entry name" value="NOL1_NOP2_SUN"/>
    <property type="match status" value="1"/>
</dbReference>
<dbReference type="CDD" id="cd02440">
    <property type="entry name" value="AdoMet_MTases"/>
    <property type="match status" value="1"/>
</dbReference>
<feature type="compositionally biased region" description="Basic and acidic residues" evidence="11">
    <location>
        <begin position="35"/>
        <end position="46"/>
    </location>
</feature>
<dbReference type="InterPro" id="IPR029063">
    <property type="entry name" value="SAM-dependent_MTases_sf"/>
</dbReference>
<dbReference type="Pfam" id="PF17125">
    <property type="entry name" value="Methyltr_RsmF_N"/>
    <property type="match status" value="1"/>
</dbReference>
<evidence type="ECO:0000256" key="1">
    <source>
        <dbReference type="ARBA" id="ARBA00004604"/>
    </source>
</evidence>
<evidence type="ECO:0000256" key="4">
    <source>
        <dbReference type="ARBA" id="ARBA00022517"/>
    </source>
</evidence>
<dbReference type="GO" id="GO:0009383">
    <property type="term" value="F:rRNA (cytosine-C5-)-methyltransferase activity"/>
    <property type="evidence" value="ECO:0007669"/>
    <property type="project" value="TreeGrafter"/>
</dbReference>
<comment type="similarity">
    <text evidence="2 10">Belongs to the class I-like SAM-binding methyltransferase superfamily. RsmB/NOP family.</text>
</comment>
<protein>
    <submittedName>
        <fullName evidence="14">SAM-dependent MTase RsmB/NOP-type domain-containing protein</fullName>
    </submittedName>
</protein>
<dbReference type="InterPro" id="IPR011023">
    <property type="entry name" value="Nop2p"/>
</dbReference>
<dbReference type="SUPFAM" id="SSF53335">
    <property type="entry name" value="S-adenosyl-L-methionine-dependent methyltransferases"/>
    <property type="match status" value="1"/>
</dbReference>
<feature type="binding site" evidence="10">
    <location>
        <position position="316"/>
    </location>
    <ligand>
        <name>S-adenosyl-L-methionine</name>
        <dbReference type="ChEBI" id="CHEBI:59789"/>
    </ligand>
</feature>
<feature type="compositionally biased region" description="Basic and acidic residues" evidence="11">
    <location>
        <begin position="1"/>
        <end position="13"/>
    </location>
</feature>
<evidence type="ECO:0000256" key="5">
    <source>
        <dbReference type="ARBA" id="ARBA00022603"/>
    </source>
</evidence>
<dbReference type="FunFam" id="3.30.70.1170:FF:000001">
    <property type="entry name" value="Ribosomal RNA methyltransferase Nop2"/>
    <property type="match status" value="1"/>
</dbReference>
<evidence type="ECO:0000256" key="7">
    <source>
        <dbReference type="ARBA" id="ARBA00022691"/>
    </source>
</evidence>
<feature type="region of interest" description="Disordered" evidence="11">
    <location>
        <begin position="69"/>
        <end position="90"/>
    </location>
</feature>
<dbReference type="PANTHER" id="PTHR22807:SF30">
    <property type="entry name" value="28S RRNA (CYTOSINE(4447)-C(5))-METHYLTRANSFERASE-RELATED"/>
    <property type="match status" value="1"/>
</dbReference>
<dbReference type="GO" id="GO:0000470">
    <property type="term" value="P:maturation of LSU-rRNA"/>
    <property type="evidence" value="ECO:0007669"/>
    <property type="project" value="TreeGrafter"/>
</dbReference>
<keyword evidence="5 10" id="KW-0489">Methyltransferase</keyword>
<dbReference type="GO" id="GO:0003723">
    <property type="term" value="F:RNA binding"/>
    <property type="evidence" value="ECO:0007669"/>
    <property type="project" value="UniProtKB-UniRule"/>
</dbReference>
<feature type="binding site" evidence="10">
    <location>
        <begin position="247"/>
        <end position="253"/>
    </location>
    <ligand>
        <name>S-adenosyl-L-methionine</name>
        <dbReference type="ChEBI" id="CHEBI:59789"/>
    </ligand>
</feature>
<evidence type="ECO:0000313" key="14">
    <source>
        <dbReference type="WBParaSite" id="nRc.2.0.1.t18117-RA"/>
    </source>
</evidence>
<feature type="compositionally biased region" description="Basic and acidic residues" evidence="11">
    <location>
        <begin position="446"/>
        <end position="465"/>
    </location>
</feature>
<dbReference type="Proteomes" id="UP000887565">
    <property type="component" value="Unplaced"/>
</dbReference>
<feature type="region of interest" description="Disordered" evidence="11">
    <location>
        <begin position="1"/>
        <end position="48"/>
    </location>
</feature>
<dbReference type="AlphaFoldDB" id="A0A915IWB5"/>
<proteinExistence type="inferred from homology"/>
<evidence type="ECO:0000256" key="3">
    <source>
        <dbReference type="ARBA" id="ARBA00022490"/>
    </source>
</evidence>
<keyword evidence="6 10" id="KW-0808">Transferase</keyword>
<organism evidence="13 14">
    <name type="scientific">Romanomermis culicivorax</name>
    <name type="common">Nematode worm</name>
    <dbReference type="NCBI Taxonomy" id="13658"/>
    <lineage>
        <taxon>Eukaryota</taxon>
        <taxon>Metazoa</taxon>
        <taxon>Ecdysozoa</taxon>
        <taxon>Nematoda</taxon>
        <taxon>Enoplea</taxon>
        <taxon>Dorylaimia</taxon>
        <taxon>Mermithida</taxon>
        <taxon>Mermithoidea</taxon>
        <taxon>Mermithidae</taxon>
        <taxon>Romanomermis</taxon>
    </lineage>
</organism>
<evidence type="ECO:0000256" key="9">
    <source>
        <dbReference type="ARBA" id="ARBA00023242"/>
    </source>
</evidence>
<evidence type="ECO:0000313" key="13">
    <source>
        <dbReference type="Proteomes" id="UP000887565"/>
    </source>
</evidence>
<dbReference type="PANTHER" id="PTHR22807">
    <property type="entry name" value="NOP2 YEAST -RELATED NOL1/NOP2/FMU SUN DOMAIN-CONTAINING"/>
    <property type="match status" value="1"/>
</dbReference>
<comment type="subcellular location">
    <subcellularLocation>
        <location evidence="1">Nucleus</location>
        <location evidence="1">Nucleolus</location>
    </subcellularLocation>
</comment>
<dbReference type="InterPro" id="IPR023267">
    <property type="entry name" value="RCMT"/>
</dbReference>
<feature type="compositionally biased region" description="Acidic residues" evidence="11">
    <location>
        <begin position="78"/>
        <end position="87"/>
    </location>
</feature>
<keyword evidence="13" id="KW-1185">Reference proteome</keyword>
<evidence type="ECO:0000256" key="8">
    <source>
        <dbReference type="ARBA" id="ARBA00022884"/>
    </source>
</evidence>
<dbReference type="PRINTS" id="PR02012">
    <property type="entry name" value="RCMTNOP2"/>
</dbReference>
<feature type="active site" description="Nucleophile" evidence="10">
    <location>
        <position position="373"/>
    </location>
</feature>
<reference evidence="14" key="1">
    <citation type="submission" date="2022-11" db="UniProtKB">
        <authorList>
            <consortium name="WormBaseParasite"/>
        </authorList>
    </citation>
    <scope>IDENTIFICATION</scope>
</reference>
<dbReference type="PRINTS" id="PR02008">
    <property type="entry name" value="RCMTFAMILY"/>
</dbReference>
<feature type="compositionally biased region" description="Basic residues" evidence="11">
    <location>
        <begin position="506"/>
        <end position="520"/>
    </location>
</feature>
<keyword evidence="4" id="KW-0690">Ribosome biogenesis</keyword>
<evidence type="ECO:0000256" key="10">
    <source>
        <dbReference type="PROSITE-ProRule" id="PRU01023"/>
    </source>
</evidence>
<feature type="binding site" evidence="10">
    <location>
        <position position="271"/>
    </location>
    <ligand>
        <name>S-adenosyl-L-methionine</name>
        <dbReference type="ChEBI" id="CHEBI:59789"/>
    </ligand>
</feature>
<dbReference type="InterPro" id="IPR049560">
    <property type="entry name" value="MeTrfase_RsmB-F_NOP2_cat"/>
</dbReference>